<dbReference type="Gene3D" id="3.30.160.60">
    <property type="entry name" value="Classic Zinc Finger"/>
    <property type="match status" value="1"/>
</dbReference>
<dbReference type="PROSITE" id="PS50157">
    <property type="entry name" value="ZINC_FINGER_C2H2_2"/>
    <property type="match status" value="2"/>
</dbReference>
<evidence type="ECO:0000256" key="1">
    <source>
        <dbReference type="PROSITE-ProRule" id="PRU00042"/>
    </source>
</evidence>
<organism evidence="3 4">
    <name type="scientific">Haemaphysalis longicornis</name>
    <name type="common">Bush tick</name>
    <dbReference type="NCBI Taxonomy" id="44386"/>
    <lineage>
        <taxon>Eukaryota</taxon>
        <taxon>Metazoa</taxon>
        <taxon>Ecdysozoa</taxon>
        <taxon>Arthropoda</taxon>
        <taxon>Chelicerata</taxon>
        <taxon>Arachnida</taxon>
        <taxon>Acari</taxon>
        <taxon>Parasitiformes</taxon>
        <taxon>Ixodida</taxon>
        <taxon>Ixodoidea</taxon>
        <taxon>Ixodidae</taxon>
        <taxon>Haemaphysalinae</taxon>
        <taxon>Haemaphysalis</taxon>
    </lineage>
</organism>
<name>A0A9J6FQN4_HAELO</name>
<dbReference type="SMART" id="SM00355">
    <property type="entry name" value="ZnF_C2H2"/>
    <property type="match status" value="2"/>
</dbReference>
<dbReference type="InterPro" id="IPR052797">
    <property type="entry name" value="RegFact_GeneExpr_CellDeath"/>
</dbReference>
<dbReference type="OMA" id="AHENHIE"/>
<evidence type="ECO:0000259" key="2">
    <source>
        <dbReference type="PROSITE" id="PS50157"/>
    </source>
</evidence>
<dbReference type="EMBL" id="JABSTR010000003">
    <property type="protein sequence ID" value="KAH9365091.1"/>
    <property type="molecule type" value="Genomic_DNA"/>
</dbReference>
<evidence type="ECO:0000313" key="4">
    <source>
        <dbReference type="Proteomes" id="UP000821853"/>
    </source>
</evidence>
<comment type="caution">
    <text evidence="3">The sequence shown here is derived from an EMBL/GenBank/DDBJ whole genome shotgun (WGS) entry which is preliminary data.</text>
</comment>
<keyword evidence="4" id="KW-1185">Reference proteome</keyword>
<dbReference type="OrthoDB" id="6509935at2759"/>
<dbReference type="GO" id="GO:0008270">
    <property type="term" value="F:zinc ion binding"/>
    <property type="evidence" value="ECO:0007669"/>
    <property type="project" value="UniProtKB-KW"/>
</dbReference>
<feature type="domain" description="C2H2-type" evidence="2">
    <location>
        <begin position="15"/>
        <end position="43"/>
    </location>
</feature>
<dbReference type="VEuPathDB" id="VectorBase:HLOH_049239"/>
<gene>
    <name evidence="3" type="ORF">HPB48_021082</name>
</gene>
<keyword evidence="1" id="KW-0863">Zinc-finger</keyword>
<keyword evidence="1" id="KW-0862">Zinc</keyword>
<feature type="domain" description="C2H2-type" evidence="2">
    <location>
        <begin position="49"/>
        <end position="77"/>
    </location>
</feature>
<dbReference type="InterPro" id="IPR013087">
    <property type="entry name" value="Znf_C2H2_type"/>
</dbReference>
<keyword evidence="1" id="KW-0479">Metal-binding</keyword>
<dbReference type="PANTHER" id="PTHR33936:SF24">
    <property type="entry name" value="C2H2-TYPE DOMAIN-CONTAINING PROTEIN"/>
    <property type="match status" value="1"/>
</dbReference>
<dbReference type="AlphaFoldDB" id="A0A9J6FQN4"/>
<proteinExistence type="predicted"/>
<dbReference type="PANTHER" id="PTHR33936">
    <property type="entry name" value="PROTEIN CBG17840"/>
    <property type="match status" value="1"/>
</dbReference>
<dbReference type="Proteomes" id="UP000821853">
    <property type="component" value="Unassembled WGS sequence"/>
</dbReference>
<reference evidence="3 4" key="1">
    <citation type="journal article" date="2020" name="Cell">
        <title>Large-Scale Comparative Analyses of Tick Genomes Elucidate Their Genetic Diversity and Vector Capacities.</title>
        <authorList>
            <consortium name="Tick Genome and Microbiome Consortium (TIGMIC)"/>
            <person name="Jia N."/>
            <person name="Wang J."/>
            <person name="Shi W."/>
            <person name="Du L."/>
            <person name="Sun Y."/>
            <person name="Zhan W."/>
            <person name="Jiang J.F."/>
            <person name="Wang Q."/>
            <person name="Zhang B."/>
            <person name="Ji P."/>
            <person name="Bell-Sakyi L."/>
            <person name="Cui X.M."/>
            <person name="Yuan T.T."/>
            <person name="Jiang B.G."/>
            <person name="Yang W.F."/>
            <person name="Lam T.T."/>
            <person name="Chang Q.C."/>
            <person name="Ding S.J."/>
            <person name="Wang X.J."/>
            <person name="Zhu J.G."/>
            <person name="Ruan X.D."/>
            <person name="Zhao L."/>
            <person name="Wei J.T."/>
            <person name="Ye R.Z."/>
            <person name="Que T.C."/>
            <person name="Du C.H."/>
            <person name="Zhou Y.H."/>
            <person name="Cheng J.X."/>
            <person name="Dai P.F."/>
            <person name="Guo W.B."/>
            <person name="Han X.H."/>
            <person name="Huang E.J."/>
            <person name="Li L.F."/>
            <person name="Wei W."/>
            <person name="Gao Y.C."/>
            <person name="Liu J.Z."/>
            <person name="Shao H.Z."/>
            <person name="Wang X."/>
            <person name="Wang C.C."/>
            <person name="Yang T.C."/>
            <person name="Huo Q.B."/>
            <person name="Li W."/>
            <person name="Chen H.Y."/>
            <person name="Chen S.E."/>
            <person name="Zhou L.G."/>
            <person name="Ni X.B."/>
            <person name="Tian J.H."/>
            <person name="Sheng Y."/>
            <person name="Liu T."/>
            <person name="Pan Y.S."/>
            <person name="Xia L.Y."/>
            <person name="Li J."/>
            <person name="Zhao F."/>
            <person name="Cao W.C."/>
        </authorList>
    </citation>
    <scope>NUCLEOTIDE SEQUENCE [LARGE SCALE GENOMIC DNA]</scope>
    <source>
        <strain evidence="3">HaeL-2018</strain>
    </source>
</reference>
<evidence type="ECO:0000313" key="3">
    <source>
        <dbReference type="EMBL" id="KAH9365091.1"/>
    </source>
</evidence>
<accession>A0A9J6FQN4</accession>
<dbReference type="PROSITE" id="PS00028">
    <property type="entry name" value="ZINC_FINGER_C2H2_1"/>
    <property type="match status" value="2"/>
</dbReference>
<protein>
    <recommendedName>
        <fullName evidence="2">C2H2-type domain-containing protein</fullName>
    </recommendedName>
</protein>
<sequence>MAGLSNAAPTDEDRRRCSDCDKMISHRKDMLKHERNVHHKERTSSKSHMKCDKCGHCVATFDNLVLHHRAMHDFDAEIVQLVFGRAKGTAAPRRGKGVRLNKSQGSCNSGKICLTCITATTNAEGTPEASVQVSYQKHHYGHDRDVNHLMMTPAERAEIA</sequence>